<keyword evidence="3" id="KW-0378">Hydrolase</keyword>
<proteinExistence type="inferred from homology"/>
<dbReference type="Gene3D" id="3.60.15.10">
    <property type="entry name" value="Ribonuclease Z/Hydroxyacylglutathione hydrolase-like"/>
    <property type="match status" value="1"/>
</dbReference>
<dbReference type="HOGENOM" id="CLU_1026313_0_0_11"/>
<feature type="domain" description="Metallo-beta-lactamase" evidence="5">
    <location>
        <begin position="45"/>
        <end position="248"/>
    </location>
</feature>
<gene>
    <name evidence="6" type="ordered locus">Rxyl_1292</name>
</gene>
<dbReference type="InterPro" id="IPR051013">
    <property type="entry name" value="MBL_superfamily_lactonases"/>
</dbReference>
<dbReference type="eggNOG" id="COG0491">
    <property type="taxonomic scope" value="Bacteria"/>
</dbReference>
<dbReference type="AlphaFoldDB" id="Q1AWH2"/>
<dbReference type="OrthoDB" id="5177904at2"/>
<dbReference type="GO" id="GO:0016787">
    <property type="term" value="F:hydrolase activity"/>
    <property type="evidence" value="ECO:0007669"/>
    <property type="project" value="UniProtKB-KW"/>
</dbReference>
<dbReference type="InterPro" id="IPR001279">
    <property type="entry name" value="Metallo-B-lactamas"/>
</dbReference>
<dbReference type="PANTHER" id="PTHR42978">
    <property type="entry name" value="QUORUM-QUENCHING LACTONASE YTNP-RELATED-RELATED"/>
    <property type="match status" value="1"/>
</dbReference>
<accession>Q1AWH2</accession>
<dbReference type="STRING" id="266117.Rxyl_1292"/>
<evidence type="ECO:0000313" key="6">
    <source>
        <dbReference type="EMBL" id="ABG04256.1"/>
    </source>
</evidence>
<reference evidence="6 7" key="1">
    <citation type="submission" date="2006-06" db="EMBL/GenBank/DDBJ databases">
        <title>Complete sequence of Rubrobacter xylanophilus DSM 9941.</title>
        <authorList>
            <consortium name="US DOE Joint Genome Institute"/>
            <person name="Copeland A."/>
            <person name="Lucas S."/>
            <person name="Lapidus A."/>
            <person name="Barry K."/>
            <person name="Detter J.C."/>
            <person name="Glavina del Rio T."/>
            <person name="Hammon N."/>
            <person name="Israni S."/>
            <person name="Dalin E."/>
            <person name="Tice H."/>
            <person name="Pitluck S."/>
            <person name="Munk A.C."/>
            <person name="Brettin T."/>
            <person name="Bruce D."/>
            <person name="Han C."/>
            <person name="Tapia R."/>
            <person name="Gilna P."/>
            <person name="Schmutz J."/>
            <person name="Larimer F."/>
            <person name="Land M."/>
            <person name="Hauser L."/>
            <person name="Kyrpides N."/>
            <person name="Lykidis A."/>
            <person name="da Costa M.S."/>
            <person name="Rainey F.A."/>
            <person name="Empadinhas N."/>
            <person name="Jolivet E."/>
            <person name="Battista J.R."/>
            <person name="Richardson P."/>
        </authorList>
    </citation>
    <scope>NUCLEOTIDE SEQUENCE [LARGE SCALE GENOMIC DNA]</scope>
    <source>
        <strain evidence="7">DSM 9941 / NBRC 16129 / PRD-1</strain>
    </source>
</reference>
<evidence type="ECO:0000256" key="2">
    <source>
        <dbReference type="ARBA" id="ARBA00022723"/>
    </source>
</evidence>
<keyword evidence="2" id="KW-0479">Metal-binding</keyword>
<dbReference type="RefSeq" id="WP_011564273.1">
    <property type="nucleotide sequence ID" value="NC_008148.1"/>
</dbReference>
<keyword evidence="4" id="KW-0862">Zinc</keyword>
<evidence type="ECO:0000256" key="3">
    <source>
        <dbReference type="ARBA" id="ARBA00022801"/>
    </source>
</evidence>
<sequence>MAAQEPRRTLDLGARRRLWVLEDGVFITDAGNLLGGSRRMRLRGAMHAALVRTEGALVLLDAGFGPEVPAPLAGHYELRRERSLPEAVRAAGSEPEEVTHVVLSHLDPDHVGWALGEGRAFPAATVYAQREALEEARRMPEKDGRRLAVPAVERGVSEGWLELLEGDGEVAPGVRVEVRSGHSAGHQISWIEGGEAAALFTADLAPAKIWLNPDLIAGVDTDPEAARRNRIEVLTEAEERGAFVILYHEPRDALVTVRRTAEGFEGVPLEG</sequence>
<dbReference type="InterPro" id="IPR036866">
    <property type="entry name" value="RibonucZ/Hydroxyglut_hydro"/>
</dbReference>
<dbReference type="PhylomeDB" id="Q1AWH2"/>
<organism evidence="6 7">
    <name type="scientific">Rubrobacter xylanophilus (strain DSM 9941 / JCM 11954 / NBRC 16129 / PRD-1)</name>
    <dbReference type="NCBI Taxonomy" id="266117"/>
    <lineage>
        <taxon>Bacteria</taxon>
        <taxon>Bacillati</taxon>
        <taxon>Actinomycetota</taxon>
        <taxon>Rubrobacteria</taxon>
        <taxon>Rubrobacterales</taxon>
        <taxon>Rubrobacteraceae</taxon>
        <taxon>Rubrobacter</taxon>
    </lineage>
</organism>
<dbReference type="KEGG" id="rxy:Rxyl_1292"/>
<dbReference type="GO" id="GO:0046872">
    <property type="term" value="F:metal ion binding"/>
    <property type="evidence" value="ECO:0007669"/>
    <property type="project" value="UniProtKB-KW"/>
</dbReference>
<evidence type="ECO:0000256" key="4">
    <source>
        <dbReference type="ARBA" id="ARBA00022833"/>
    </source>
</evidence>
<evidence type="ECO:0000313" key="7">
    <source>
        <dbReference type="Proteomes" id="UP000006637"/>
    </source>
</evidence>
<dbReference type="SMART" id="SM00849">
    <property type="entry name" value="Lactamase_B"/>
    <property type="match status" value="1"/>
</dbReference>
<protein>
    <submittedName>
        <fullName evidence="6">Beta-lactamase-like protein</fullName>
    </submittedName>
</protein>
<evidence type="ECO:0000256" key="1">
    <source>
        <dbReference type="ARBA" id="ARBA00007749"/>
    </source>
</evidence>
<dbReference type="Proteomes" id="UP000006637">
    <property type="component" value="Chromosome"/>
</dbReference>
<dbReference type="Pfam" id="PF00753">
    <property type="entry name" value="Lactamase_B"/>
    <property type="match status" value="1"/>
</dbReference>
<dbReference type="SUPFAM" id="SSF56281">
    <property type="entry name" value="Metallo-hydrolase/oxidoreductase"/>
    <property type="match status" value="1"/>
</dbReference>
<dbReference type="EMBL" id="CP000386">
    <property type="protein sequence ID" value="ABG04256.1"/>
    <property type="molecule type" value="Genomic_DNA"/>
</dbReference>
<evidence type="ECO:0000259" key="5">
    <source>
        <dbReference type="SMART" id="SM00849"/>
    </source>
</evidence>
<name>Q1AWH2_RUBXD</name>
<comment type="similarity">
    <text evidence="1">Belongs to the metallo-beta-lactamase superfamily.</text>
</comment>
<keyword evidence="7" id="KW-1185">Reference proteome</keyword>
<dbReference type="PANTHER" id="PTHR42978:SF6">
    <property type="entry name" value="QUORUM-QUENCHING LACTONASE YTNP-RELATED"/>
    <property type="match status" value="1"/>
</dbReference>